<dbReference type="Pfam" id="PF13481">
    <property type="entry name" value="AAA_25"/>
    <property type="match status" value="1"/>
</dbReference>
<accession>A0A9X3XH36</accession>
<feature type="domain" description="DNA primase/polymerase bifunctional N-terminal" evidence="2">
    <location>
        <begin position="8"/>
        <end position="187"/>
    </location>
</feature>
<dbReference type="AlphaFoldDB" id="A0A9X3XH36"/>
<evidence type="ECO:0000259" key="2">
    <source>
        <dbReference type="SMART" id="SM00943"/>
    </source>
</evidence>
<dbReference type="InterPro" id="IPR027417">
    <property type="entry name" value="P-loop_NTPase"/>
</dbReference>
<name>A0A9X3XH36_9BACT</name>
<dbReference type="EMBL" id="JAGTJJ010000102">
    <property type="protein sequence ID" value="MDC3989260.1"/>
    <property type="molecule type" value="Genomic_DNA"/>
</dbReference>
<sequence length="583" mass="63285">MGPLLDAALSYAKAWKWPVFPLHGVHGEGDAIACTCDAGPTCDRKGRHPRFPEAIQRATCDEATIRQWWAECPDANIGLPTGATSGIVALEINPAEDGAATIYDALEAGHELPGVPWLDTSSGALHLFQAPEDPIKGRLPVDRGLYLRGDGSFVVLEPSTSEDGSPYRFRDGAGPGMVAPVPLPPWILDKVAGRQPSDAKPPAEPDGYIFAVRSAADIFEAPISDADWLVRGLQLCRGARPAIVVAFSGTGKTLILQALVLACVTGRAIWGSELLLPNGRLRVLHLDVDQGERASFKRYRKLARGMGIDWRAEVQGQLCYRAFPPMSLTDEDAEQRLLANVRGYDLVIIDAFLGMIPGEDDNKATVGRFLHLMRRVAAGANVGFVIIHHTGKGGGDGSNAAIDPKRALRGSSTIRDNAGAVFLISGEKGEPKRIELTKDAEDSDGEPFEPIYVEFRDIPIGDNPRAALDIVAVTEDEAKERAEEEKKKQWAPTMKKALLATQRCPGISKTKLFDDVKGNRDVFNDVVAWLLRKGFVENKGSDTRHKYELGEVGQAWLDKPFAGSRRPSGDVRTGETEPDPEPE</sequence>
<dbReference type="CDD" id="cd04859">
    <property type="entry name" value="Prim_Pol"/>
    <property type="match status" value="1"/>
</dbReference>
<dbReference type="Proteomes" id="UP001151081">
    <property type="component" value="Unassembled WGS sequence"/>
</dbReference>
<comment type="caution">
    <text evidence="3">The sequence shown here is derived from an EMBL/GenBank/DDBJ whole genome shotgun (WGS) entry which is preliminary data.</text>
</comment>
<evidence type="ECO:0000256" key="1">
    <source>
        <dbReference type="SAM" id="MobiDB-lite"/>
    </source>
</evidence>
<dbReference type="SUPFAM" id="SSF52540">
    <property type="entry name" value="P-loop containing nucleoside triphosphate hydrolases"/>
    <property type="match status" value="1"/>
</dbReference>
<evidence type="ECO:0000313" key="3">
    <source>
        <dbReference type="EMBL" id="MDC3989260.1"/>
    </source>
</evidence>
<keyword evidence="4" id="KW-1185">Reference proteome</keyword>
<organism evidence="3 4">
    <name type="scientific">Polyangium jinanense</name>
    <dbReference type="NCBI Taxonomy" id="2829994"/>
    <lineage>
        <taxon>Bacteria</taxon>
        <taxon>Pseudomonadati</taxon>
        <taxon>Myxococcota</taxon>
        <taxon>Polyangia</taxon>
        <taxon>Polyangiales</taxon>
        <taxon>Polyangiaceae</taxon>
        <taxon>Polyangium</taxon>
    </lineage>
</organism>
<dbReference type="InterPro" id="IPR015330">
    <property type="entry name" value="DNA_primase/pol_bifunc_N"/>
</dbReference>
<proteinExistence type="predicted"/>
<gene>
    <name evidence="3" type="ORF">KEG57_52840</name>
</gene>
<dbReference type="Pfam" id="PF09250">
    <property type="entry name" value="Prim-Pol"/>
    <property type="match status" value="1"/>
</dbReference>
<dbReference type="SMART" id="SM00943">
    <property type="entry name" value="Prim-Pol"/>
    <property type="match status" value="1"/>
</dbReference>
<dbReference type="Gene3D" id="3.40.50.300">
    <property type="entry name" value="P-loop containing nucleotide triphosphate hydrolases"/>
    <property type="match status" value="1"/>
</dbReference>
<reference evidence="3 4" key="1">
    <citation type="submission" date="2021-04" db="EMBL/GenBank/DDBJ databases">
        <title>Genome analysis of Polyangium sp.</title>
        <authorList>
            <person name="Li Y."/>
            <person name="Wang J."/>
        </authorList>
    </citation>
    <scope>NUCLEOTIDE SEQUENCE [LARGE SCALE GENOMIC DNA]</scope>
    <source>
        <strain evidence="3 4">SDU14</strain>
    </source>
</reference>
<dbReference type="RefSeq" id="WP_272428831.1">
    <property type="nucleotide sequence ID" value="NZ_JAGTJJ010000102.1"/>
</dbReference>
<dbReference type="SUPFAM" id="SSF56747">
    <property type="entry name" value="Prim-pol domain"/>
    <property type="match status" value="1"/>
</dbReference>
<protein>
    <submittedName>
        <fullName evidence="3">Bifunctional DNA primase/polymerase</fullName>
    </submittedName>
</protein>
<evidence type="ECO:0000313" key="4">
    <source>
        <dbReference type="Proteomes" id="UP001151081"/>
    </source>
</evidence>
<feature type="region of interest" description="Disordered" evidence="1">
    <location>
        <begin position="558"/>
        <end position="583"/>
    </location>
</feature>